<dbReference type="PANTHER" id="PTHR48449:SF1">
    <property type="entry name" value="DUF1985 DOMAIN-CONTAINING PROTEIN"/>
    <property type="match status" value="1"/>
</dbReference>
<evidence type="ECO:0000313" key="6">
    <source>
        <dbReference type="Proteomes" id="UP000694251"/>
    </source>
</evidence>
<keyword evidence="1 5" id="KW-0645">Protease</keyword>
<evidence type="ECO:0000313" key="5">
    <source>
        <dbReference type="EMBL" id="KAG7537346.1"/>
    </source>
</evidence>
<protein>
    <submittedName>
        <fullName evidence="5">Ulp1 protease family C-terminal catalytic domain</fullName>
    </submittedName>
</protein>
<feature type="compositionally biased region" description="Polar residues" evidence="3">
    <location>
        <begin position="483"/>
        <end position="492"/>
    </location>
</feature>
<dbReference type="InterPro" id="IPR015410">
    <property type="entry name" value="DUF1985"/>
</dbReference>
<accession>A0A8T1XR32</accession>
<dbReference type="PANTHER" id="PTHR48449">
    <property type="entry name" value="DUF1985 DOMAIN-CONTAINING PROTEIN"/>
    <property type="match status" value="1"/>
</dbReference>
<feature type="region of interest" description="Disordered" evidence="3">
    <location>
        <begin position="360"/>
        <end position="401"/>
    </location>
</feature>
<dbReference type="Pfam" id="PF02902">
    <property type="entry name" value="Peptidase_C48"/>
    <property type="match status" value="1"/>
</dbReference>
<name>A0A8T1XR32_ARASU</name>
<dbReference type="OrthoDB" id="1930729at2759"/>
<comment type="caution">
    <text evidence="5">The sequence shown here is derived from an EMBL/GenBank/DDBJ whole genome shotgun (WGS) entry which is preliminary data.</text>
</comment>
<dbReference type="Proteomes" id="UP000694251">
    <property type="component" value="Chromosome 13"/>
</dbReference>
<keyword evidence="2" id="KW-0378">Hydrolase</keyword>
<gene>
    <name evidence="5" type="ORF">ISN44_As13g012430</name>
</gene>
<evidence type="ECO:0000256" key="1">
    <source>
        <dbReference type="ARBA" id="ARBA00022670"/>
    </source>
</evidence>
<feature type="domain" description="Ubiquitin-like protease family profile" evidence="4">
    <location>
        <begin position="777"/>
        <end position="973"/>
    </location>
</feature>
<proteinExistence type="predicted"/>
<dbReference type="Pfam" id="PF09331">
    <property type="entry name" value="DUF1985"/>
    <property type="match status" value="1"/>
</dbReference>
<dbReference type="GO" id="GO:0006508">
    <property type="term" value="P:proteolysis"/>
    <property type="evidence" value="ECO:0007669"/>
    <property type="project" value="UniProtKB-KW"/>
</dbReference>
<reference evidence="5 6" key="1">
    <citation type="submission" date="2020-12" db="EMBL/GenBank/DDBJ databases">
        <title>Concerted genomic and epigenomic changes stabilize Arabidopsis allopolyploids.</title>
        <authorList>
            <person name="Chen Z."/>
        </authorList>
    </citation>
    <scope>NUCLEOTIDE SEQUENCE [LARGE SCALE GENOMIC DNA]</scope>
    <source>
        <strain evidence="5">As9502</strain>
        <tissue evidence="5">Leaf</tissue>
    </source>
</reference>
<feature type="compositionally biased region" description="Polar residues" evidence="3">
    <location>
        <begin position="457"/>
        <end position="472"/>
    </location>
</feature>
<dbReference type="PROSITE" id="PS50600">
    <property type="entry name" value="ULP_PROTEASE"/>
    <property type="match status" value="1"/>
</dbReference>
<evidence type="ECO:0000259" key="4">
    <source>
        <dbReference type="PROSITE" id="PS50600"/>
    </source>
</evidence>
<sequence length="1336" mass="147008">MGSLGSGAVPSDAPGVLPDRIFAVDCYPGHAVRINSYSKPKYLIDILKVLEGMPELESLLASPLGALFSLPVRQFSLSGQLVHQMLYRQLYTTNSAEMWFVFGGQPLRFSLKEFGDVTGLSCCDLPPQSELEAATSHAEGDSPYWYKLIGGKPGSVTVKELLARLKREPTMAPWRKFRICLIVIVEGILLCRSQPVKASMEVVEMVKDVDFFLKYPWGRHSFHRMLRMVKVGTYIDNTATLVGKLRQSSLAVHGFPLSIQLFAFKSIPSLLKYLPNGGEQFTFLDQIIPRLAKCKSYHTSNIMRLEYSRSLFVLLPQPPASAFVCSGHCDPKVTHLETLIASAFEFHTSIWPGGDASLPSLRSSRKRKCDASPSESSSSGEDNGQKKVKRNVRSAPVSKHKAADTLLEKKFKSFKESLLVEVRHLIENGYQPTVVAPSTVKNTPTPAVSPSPARVTRSGSVGISAHSLSNRSTSRKQADSRSAKQLASSRSGRGSRHDVLSQSCSLSTASSEACTGFCDTTADAPPPTASSPTITVNNAPTVNCSQSSTPISVLRPDNKLLTKKETRCTSLLHEAAKYTIHTSRFACKISEPASSDHRPQLTQPHVPPASALPLATSLVSPTVLDAAIPDSEKGSNFVPPIVPVSNLPLPRNSTDVLPTHLPTFVKHVSEPCPNDGSADHNTCVFSDKHHPLSSLEKTSQRKKSPASLSLAKPPKQLLLSGPAMNLRRKKHGSQAKNVIDSSTYIISTLDSVSSASIAKFVHQLSQFSGSEYAINGQPYPASFFTAIYKPKNWLSSLHIDCMVTFLWKKHGSYLASRKITVLDSMFTSIMSNRFMSFSQNLNTTAYSWNPLLIAYARGLVDGRPSQLAWLTDVDIVYLPMNWGKRHWVALAVDLPRGHIDILDPFEDCTSSRKVVSYMSPVSQMLPSLLRSVCVDVPSTWPQAGFTFNRLPNVTQNHRGGDCGPMCLKFIELHSHQLTEPLRAMTNQQFVVTPSMDKLDINTALDIASRVGEDSFKSLGGLLLASKLCHTLASHPLVLNNVSLQPFLDDAALINEDSIYRPFFRHCLESRNPTAVYLESIRLVAKVGRSEDALYLLYTIGNSPPHAWFARALLEVCLGFYENALHTIDSFVSYIGSWRAADAVGSKHGFRELAPFVEAGPEGMALAFDVSVLQDVDIDEFVFAPHLANIGSLYRPFFLRCLDAANQSAHYVEGLRLAAQEGPCQRSIDLLGAAAPHILYARFALGIVLVCCGSFDQGMEVMQTFFNLVPNIEEAVETGEMVLHQVSSMRFPRSGRYDNSLRFGGGLPNCFINNFRVTSLCRRCFVFMYATRFQELC</sequence>
<evidence type="ECO:0000256" key="2">
    <source>
        <dbReference type="ARBA" id="ARBA00022801"/>
    </source>
</evidence>
<feature type="compositionally biased region" description="Polar residues" evidence="3">
    <location>
        <begin position="439"/>
        <end position="448"/>
    </location>
</feature>
<feature type="region of interest" description="Disordered" evidence="3">
    <location>
        <begin position="437"/>
        <end position="498"/>
    </location>
</feature>
<dbReference type="InterPro" id="IPR003653">
    <property type="entry name" value="Peptidase_C48_C"/>
</dbReference>
<dbReference type="EMBL" id="JAEFBJ010000013">
    <property type="protein sequence ID" value="KAG7537346.1"/>
    <property type="molecule type" value="Genomic_DNA"/>
</dbReference>
<dbReference type="GO" id="GO:0008234">
    <property type="term" value="F:cysteine-type peptidase activity"/>
    <property type="evidence" value="ECO:0007669"/>
    <property type="project" value="InterPro"/>
</dbReference>
<evidence type="ECO:0000256" key="3">
    <source>
        <dbReference type="SAM" id="MobiDB-lite"/>
    </source>
</evidence>
<organism evidence="5 6">
    <name type="scientific">Arabidopsis suecica</name>
    <name type="common">Swedish thale-cress</name>
    <name type="synonym">Cardaminopsis suecica</name>
    <dbReference type="NCBI Taxonomy" id="45249"/>
    <lineage>
        <taxon>Eukaryota</taxon>
        <taxon>Viridiplantae</taxon>
        <taxon>Streptophyta</taxon>
        <taxon>Embryophyta</taxon>
        <taxon>Tracheophyta</taxon>
        <taxon>Spermatophyta</taxon>
        <taxon>Magnoliopsida</taxon>
        <taxon>eudicotyledons</taxon>
        <taxon>Gunneridae</taxon>
        <taxon>Pentapetalae</taxon>
        <taxon>rosids</taxon>
        <taxon>malvids</taxon>
        <taxon>Brassicales</taxon>
        <taxon>Brassicaceae</taxon>
        <taxon>Camelineae</taxon>
        <taxon>Arabidopsis</taxon>
    </lineage>
</organism>
<keyword evidence="6" id="KW-1185">Reference proteome</keyword>